<feature type="region of interest" description="Disordered" evidence="2">
    <location>
        <begin position="778"/>
        <end position="803"/>
    </location>
</feature>
<gene>
    <name evidence="4" type="ordered locus">Rmar_1983</name>
</gene>
<keyword evidence="5" id="KW-1185">Reference proteome</keyword>
<feature type="region of interest" description="Disordered" evidence="2">
    <location>
        <begin position="1074"/>
        <end position="1101"/>
    </location>
</feature>
<keyword evidence="3" id="KW-0812">Transmembrane</keyword>
<evidence type="ECO:0000256" key="2">
    <source>
        <dbReference type="SAM" id="MobiDB-lite"/>
    </source>
</evidence>
<dbReference type="STRING" id="518766.Rmar_1983"/>
<feature type="compositionally biased region" description="Polar residues" evidence="2">
    <location>
        <begin position="780"/>
        <end position="792"/>
    </location>
</feature>
<reference evidence="4 5" key="1">
    <citation type="journal article" date="2009" name="Stand. Genomic Sci.">
        <title>Complete genome sequence of Rhodothermus marinus type strain (R-10).</title>
        <authorList>
            <person name="Nolan M."/>
            <person name="Tindall B.J."/>
            <person name="Pomrenke H."/>
            <person name="Lapidus A."/>
            <person name="Copeland A."/>
            <person name="Glavina Del Rio T."/>
            <person name="Lucas S."/>
            <person name="Chen F."/>
            <person name="Tice H."/>
            <person name="Cheng J.F."/>
            <person name="Saunders E."/>
            <person name="Han C."/>
            <person name="Bruce D."/>
            <person name="Goodwin L."/>
            <person name="Chain P."/>
            <person name="Pitluck S."/>
            <person name="Ovchinikova G."/>
            <person name="Pati A."/>
            <person name="Ivanova N."/>
            <person name="Mavromatis K."/>
            <person name="Chen A."/>
            <person name="Palaniappan K."/>
            <person name="Land M."/>
            <person name="Hauser L."/>
            <person name="Chang Y.J."/>
            <person name="Jeffries C.D."/>
            <person name="Brettin T."/>
            <person name="Goker M."/>
            <person name="Bristow J."/>
            <person name="Eisen J.A."/>
            <person name="Markowitz V."/>
            <person name="Hugenholtz P."/>
            <person name="Kyrpides N.C."/>
            <person name="Klenk H.P."/>
            <person name="Detter J.C."/>
        </authorList>
    </citation>
    <scope>NUCLEOTIDE SEQUENCE [LARGE SCALE GENOMIC DNA]</scope>
    <source>
        <strain evidence="5">ATCC 43812 / DSM 4252 / R-10</strain>
    </source>
</reference>
<keyword evidence="3" id="KW-0472">Membrane</keyword>
<evidence type="ECO:0000256" key="1">
    <source>
        <dbReference type="SAM" id="Coils"/>
    </source>
</evidence>
<sequence length="1143" mass="131173">MRMDERTHTASLRQRLARTRRRLLAARLLQGGLQAIGLLALLWGIAALLEALLWLPTGVRTGLFWALVAGSLGLLGWTVGRPLLALRRLSDEHLARQIGRHFPEIADRLIDLLQLETGRRSPAPETLLARAREQLARQIAPVPFEQMVSLRPSPRLLSLTLVPLLLVGTLWLLAPGAFRGAFARLLAPGRTFERPLPFTLNVTPGDTALARGDTLHLTVSLRGTAWPEQLTLRLRYAGEMRPETFFLKPDTTGRAYFALPDLQRPLTYQVEAAPTATPWYTVTLRERPLVRRLQLTLHYPSYTGLPAQTLPPDVGNVSALPGTRIELRVLTGAAPVDSALVRFDEGTALALTVRDSLAQGTFTLQRAGHYWIELHAPGGLTNPEPVRYTLELVPDDPPTITLLQPEATYTLDDALRAPLQVRVHDDFGFTALRLYWRLAESTFRTPETDFSSRPLPLTTPRPLDQEIQQQWDLRADGLDLVPGDVIEYYLQVWDNDRVSGPKSACTPLQYLRLPSLAERYEMLDAAQDDVAEGLESVREQAEQLRTTFQELRETIQRTRQAGWEEQQQAEQLRRQQEALEEQVESLTRQLEQITREMATNRLVSDETLELYRELQRVVEEIQSPELREALEKLQEALRALDLPRLLESMEEVEFNEAQFRERIERALELFQRLRTQQQLEEAARRAEELARLQERLAERTAALERRQHGETGESSASDSTGHVDPEALARQQEQASQEARRLEELLEETRRQMEELRGMPRQSMDSLRQALRRQQLPERMQQNAQQLRQGNFSGARRDQQQMEQQLEQLAARLQQLEQQMEGTQRQINAAGLRQALRHILLLSESQEALRNDIQALRTEQAAAPMARRQEQLVQGTRVVTDSLRQLARRIPQMDRAVQQTAGEALQAMDQAIGALTEGSARMAGSYQTAAMMHLNELARMLADLLDQLQNQQAMGGLSLEQMIEQLQRMAGQQQQLNDQIQQLLNDIQGTRLTTDQLERMRQLARQQEAIRRQLQQLARDREARRRLLGDLDALARQMEETVQELRRGQINRETIERQRRILIRLLEAQHSIREQEQERRRQSRPGEDVVRESPPELTPQQELDRLRRALIDALESGYAPDYEALIKRYFELLERLQRQQHRR</sequence>
<feature type="transmembrane region" description="Helical" evidence="3">
    <location>
        <begin position="28"/>
        <end position="56"/>
    </location>
</feature>
<feature type="region of interest" description="Disordered" evidence="2">
    <location>
        <begin position="703"/>
        <end position="723"/>
    </location>
</feature>
<organism evidence="4 5">
    <name type="scientific">Rhodothermus marinus (strain ATCC 43812 / DSM 4252 / R-10)</name>
    <name type="common">Rhodothermus obamensis</name>
    <dbReference type="NCBI Taxonomy" id="518766"/>
    <lineage>
        <taxon>Bacteria</taxon>
        <taxon>Pseudomonadati</taxon>
        <taxon>Rhodothermota</taxon>
        <taxon>Rhodothermia</taxon>
        <taxon>Rhodothermales</taxon>
        <taxon>Rhodothermaceae</taxon>
        <taxon>Rhodothermus</taxon>
    </lineage>
</organism>
<accession>D0MKF4</accession>
<feature type="transmembrane region" description="Helical" evidence="3">
    <location>
        <begin position="156"/>
        <end position="174"/>
    </location>
</feature>
<proteinExistence type="predicted"/>
<feature type="coiled-coil region" evidence="1">
    <location>
        <begin position="534"/>
        <end position="596"/>
    </location>
</feature>
<dbReference type="EMBL" id="CP001807">
    <property type="protein sequence ID" value="ACY48866.1"/>
    <property type="molecule type" value="Genomic_DNA"/>
</dbReference>
<dbReference type="AlphaFoldDB" id="D0MKF4"/>
<dbReference type="HOGENOM" id="CLU_008611_0_0_10"/>
<dbReference type="Proteomes" id="UP000002221">
    <property type="component" value="Chromosome"/>
</dbReference>
<name>D0MKF4_RHOM4</name>
<keyword evidence="1" id="KW-0175">Coiled coil</keyword>
<feature type="transmembrane region" description="Helical" evidence="3">
    <location>
        <begin position="62"/>
        <end position="80"/>
    </location>
</feature>
<feature type="coiled-coil region" evidence="1">
    <location>
        <begin position="931"/>
        <end position="1058"/>
    </location>
</feature>
<dbReference type="eggNOG" id="COG1196">
    <property type="taxonomic scope" value="Bacteria"/>
</dbReference>
<evidence type="ECO:0000313" key="5">
    <source>
        <dbReference type="Proteomes" id="UP000002221"/>
    </source>
</evidence>
<dbReference type="KEGG" id="rmr:Rmar_1983"/>
<protein>
    <submittedName>
        <fullName evidence="4">Chromosome segregation ATPase-like protein</fullName>
    </submittedName>
</protein>
<feature type="compositionally biased region" description="Basic and acidic residues" evidence="2">
    <location>
        <begin position="1074"/>
        <end position="1094"/>
    </location>
</feature>
<evidence type="ECO:0000313" key="4">
    <source>
        <dbReference type="EMBL" id="ACY48866.1"/>
    </source>
</evidence>
<evidence type="ECO:0000256" key="3">
    <source>
        <dbReference type="SAM" id="Phobius"/>
    </source>
</evidence>
<keyword evidence="3" id="KW-1133">Transmembrane helix</keyword>